<feature type="compositionally biased region" description="Polar residues" evidence="1">
    <location>
        <begin position="203"/>
        <end position="214"/>
    </location>
</feature>
<feature type="region of interest" description="Disordered" evidence="1">
    <location>
        <begin position="348"/>
        <end position="367"/>
    </location>
</feature>
<feature type="compositionally biased region" description="Low complexity" evidence="1">
    <location>
        <begin position="176"/>
        <end position="190"/>
    </location>
</feature>
<feature type="region of interest" description="Disordered" evidence="1">
    <location>
        <begin position="309"/>
        <end position="328"/>
    </location>
</feature>
<name>E3JTF6_PUCGT</name>
<feature type="compositionally biased region" description="Polar residues" evidence="1">
    <location>
        <begin position="1350"/>
        <end position="1359"/>
    </location>
</feature>
<feature type="compositionally biased region" description="Polar residues" evidence="1">
    <location>
        <begin position="1289"/>
        <end position="1320"/>
    </location>
</feature>
<feature type="region of interest" description="Disordered" evidence="1">
    <location>
        <begin position="515"/>
        <end position="645"/>
    </location>
</feature>
<feature type="region of interest" description="Disordered" evidence="1">
    <location>
        <begin position="1154"/>
        <end position="1197"/>
    </location>
</feature>
<feature type="compositionally biased region" description="Low complexity" evidence="1">
    <location>
        <begin position="72"/>
        <end position="87"/>
    </location>
</feature>
<dbReference type="OrthoDB" id="2500402at2759"/>
<feature type="compositionally biased region" description="Polar residues" evidence="1">
    <location>
        <begin position="1074"/>
        <end position="1083"/>
    </location>
</feature>
<dbReference type="RefSeq" id="XP_003319649.2">
    <property type="nucleotide sequence ID" value="XM_003319601.2"/>
</dbReference>
<feature type="compositionally biased region" description="Basic and acidic residues" evidence="1">
    <location>
        <begin position="191"/>
        <end position="201"/>
    </location>
</feature>
<sequence>MQMMMDASCLELPAGKASPTATPKPASFSTVPELDHHPSQSSPTNPKRPFGLRPSAGLASSTSSAPTTNLWSFSKTSSFSSTASKFKPFSKYRTRRLSDDSLTDLSPPTHSDLDQISPHWNVALDQTEHTEPASPLRSHRSSAIFLGNSKPPSVPNKPSKDNSSAGNMNLFKSHGSQPSFSSRLRLLSKTSSEKQTPEKNKNLSKTQPEPSPSRSLKPAVLKSFQTKAAKAELEPSNSPDSEEVEAIQSPPCDLRIVANPNYPPRSCSIVDQPLVNASFHELSRCSSSPNLNLPNTFSQRLSGELARNNAPVNVTGSPKRSHAPPPIKVPKLRASTIAIAVGSDSSPIGVCSKPTSRHTHSRSESGNHFVRRLASLEWHGHAKKSPAPEAYLDSNKKSAQEVQLEQKTYNPIQDNLSVDTLDELTSSASPRSGVISISNSSKVIKDKAPDVMPLQPAPRRLSGYANHSSTDSKGPTMPLLISKHSRAIGSTTYTMSQHRLRSRCSESATLDLTVIQSSNTKRTRTSSKISPHPRYPETPKQSSTSFLSRSSWSPIHESTEKQKVLPAPQNLLPDSIPFPTSDWSDQRDPSPLQDPAASPCNENDCRERPQDMVDQDCHSQQGPTSPTETQVRISGKKEKSRRAPSFDIRNFPLHLDTSQRPDSLPAIAIPQPIKIPQFVCGGLPALPIPGAEYNIESYHKSSLPSSTCAVRPESSDLSSLRSVVSNGSSAEAWRTMNRIFTPSSTPQSNRSSDFASRVTSHKVAPASQSDFENITRSISVDDFYLNINTNALLDLSRREVKKVSRPRSMSDRGPSRYEILTELLGHSKNPIDSQRNSPYTTDHPLPHYTQANSPQSTQWHTASIAQKIRESTSSELDKVVTEALKIYHSDSHRFIVGDIKEFIREGRESENKAAELQRKLLVDTHAREKLLQRHIMTLHAFNGDKGARFGESLLKSVTNTDQLAAELFGLIARTSKADRMCEAHWRAAATVQMNNLAMKEAQLEAAQSRIEQLESDRARHVKQISDLQAKIDALHDQARPSSRATDSDSVCSGPIPSIRKTSKSSQELFRDGITSDSPSSTPRISHFPTHGPQQLPHANLVQSRVRFNSAHSFSSSHSWNAPFESGFNEGGCPSALLPEPVSPRTAFLSPYGLAHNQPASHERSESFSLSLNRSDVGPMSPRKTHKPSFSNASLTALPNSVSNYQRSESLGPKKKAQTTGLISRNILTHNNSIKQKGPINSIHLKSNRSSSLNSSDLKIEVVDSNMHGSQDAKPRSTSNTFLPHLKSGPSVSATESSSVDGSNDFQPPNTASRGPSSSSLLRFPRQAAPAPKLPLPYESHPRRRGKWSPVSPTQGNLSSITLSQLGSIDIANLLSNIESSSQ</sequence>
<feature type="compositionally biased region" description="Polar residues" evidence="1">
    <location>
        <begin position="58"/>
        <end position="71"/>
    </location>
</feature>
<evidence type="ECO:0000313" key="3">
    <source>
        <dbReference type="Proteomes" id="UP000008783"/>
    </source>
</evidence>
<feature type="compositionally biased region" description="Polar residues" evidence="1">
    <location>
        <begin position="1039"/>
        <end position="1050"/>
    </location>
</feature>
<feature type="compositionally biased region" description="Basic and acidic residues" evidence="1">
    <location>
        <begin position="603"/>
        <end position="617"/>
    </location>
</feature>
<dbReference type="VEuPathDB" id="FungiDB:PGTG_01823"/>
<feature type="compositionally biased region" description="Low complexity" evidence="1">
    <location>
        <begin position="542"/>
        <end position="553"/>
    </location>
</feature>
<reference evidence="3" key="2">
    <citation type="journal article" date="2011" name="Proc. Natl. Acad. Sci. U.S.A.">
        <title>Obligate biotrophy features unraveled by the genomic analysis of rust fungi.</title>
        <authorList>
            <person name="Duplessis S."/>
            <person name="Cuomo C.A."/>
            <person name="Lin Y.-C."/>
            <person name="Aerts A."/>
            <person name="Tisserant E."/>
            <person name="Veneault-Fourrey C."/>
            <person name="Joly D.L."/>
            <person name="Hacquard S."/>
            <person name="Amselem J."/>
            <person name="Cantarel B.L."/>
            <person name="Chiu R."/>
            <person name="Coutinho P.M."/>
            <person name="Feau N."/>
            <person name="Field M."/>
            <person name="Frey P."/>
            <person name="Gelhaye E."/>
            <person name="Goldberg J."/>
            <person name="Grabherr M.G."/>
            <person name="Kodira C.D."/>
            <person name="Kohler A."/>
            <person name="Kuees U."/>
            <person name="Lindquist E.A."/>
            <person name="Lucas S.M."/>
            <person name="Mago R."/>
            <person name="Mauceli E."/>
            <person name="Morin E."/>
            <person name="Murat C."/>
            <person name="Pangilinan J.L."/>
            <person name="Park R."/>
            <person name="Pearson M."/>
            <person name="Quesneville H."/>
            <person name="Rouhier N."/>
            <person name="Sakthikumar S."/>
            <person name="Salamov A.A."/>
            <person name="Schmutz J."/>
            <person name="Selles B."/>
            <person name="Shapiro H."/>
            <person name="Tanguay P."/>
            <person name="Tuskan G.A."/>
            <person name="Henrissat B."/>
            <person name="Van de Peer Y."/>
            <person name="Rouze P."/>
            <person name="Ellis J.G."/>
            <person name="Dodds P.N."/>
            <person name="Schein J.E."/>
            <person name="Zhong S."/>
            <person name="Hamelin R.C."/>
            <person name="Grigoriev I.V."/>
            <person name="Szabo L.J."/>
            <person name="Martin F."/>
        </authorList>
    </citation>
    <scope>NUCLEOTIDE SEQUENCE [LARGE SCALE GENOMIC DNA]</scope>
    <source>
        <strain evidence="3">CRL 75-36-700-3 / race SCCL</strain>
    </source>
</reference>
<keyword evidence="3" id="KW-1185">Reference proteome</keyword>
<gene>
    <name evidence="2" type="ORF">PGTG_01823</name>
</gene>
<dbReference type="HOGENOM" id="CLU_255727_0_0_1"/>
<dbReference type="EMBL" id="DS178263">
    <property type="protein sequence ID" value="EFP75230.2"/>
    <property type="molecule type" value="Genomic_DNA"/>
</dbReference>
<reference key="1">
    <citation type="submission" date="2007-01" db="EMBL/GenBank/DDBJ databases">
        <title>The Genome Sequence of Puccinia graminis f. sp. tritici Strain CRL 75-36-700-3.</title>
        <authorList>
            <consortium name="The Broad Institute Genome Sequencing Platform"/>
            <person name="Birren B."/>
            <person name="Lander E."/>
            <person name="Galagan J."/>
            <person name="Nusbaum C."/>
            <person name="Devon K."/>
            <person name="Cuomo C."/>
            <person name="Jaffe D."/>
            <person name="Butler J."/>
            <person name="Alvarez P."/>
            <person name="Gnerre S."/>
            <person name="Grabherr M."/>
            <person name="Mauceli E."/>
            <person name="Brockman W."/>
            <person name="Young S."/>
            <person name="LaButti K."/>
            <person name="Sykes S."/>
            <person name="DeCaprio D."/>
            <person name="Crawford M."/>
            <person name="Koehrsen M."/>
            <person name="Engels R."/>
            <person name="Montgomery P."/>
            <person name="Pearson M."/>
            <person name="Howarth C."/>
            <person name="Larson L."/>
            <person name="White J."/>
            <person name="Zeng Q."/>
            <person name="Kodira C."/>
            <person name="Yandava C."/>
            <person name="Alvarado L."/>
            <person name="O'Leary S."/>
            <person name="Szabo L."/>
            <person name="Dean R."/>
            <person name="Schein J."/>
        </authorList>
    </citation>
    <scope>NUCLEOTIDE SEQUENCE</scope>
    <source>
        <strain>CRL 75-36-700-3</strain>
    </source>
</reference>
<dbReference type="GeneID" id="10542604"/>
<dbReference type="KEGG" id="pgr:PGTG_01823"/>
<dbReference type="Proteomes" id="UP000008783">
    <property type="component" value="Unassembled WGS sequence"/>
</dbReference>
<dbReference type="InParanoid" id="E3JTF6"/>
<organism evidence="2 3">
    <name type="scientific">Puccinia graminis f. sp. tritici (strain CRL 75-36-700-3 / race SCCL)</name>
    <name type="common">Black stem rust fungus</name>
    <dbReference type="NCBI Taxonomy" id="418459"/>
    <lineage>
        <taxon>Eukaryota</taxon>
        <taxon>Fungi</taxon>
        <taxon>Dikarya</taxon>
        <taxon>Basidiomycota</taxon>
        <taxon>Pucciniomycotina</taxon>
        <taxon>Pucciniomycetes</taxon>
        <taxon>Pucciniales</taxon>
        <taxon>Pucciniaceae</taxon>
        <taxon>Puccinia</taxon>
    </lineage>
</organism>
<feature type="compositionally biased region" description="Polar residues" evidence="1">
    <location>
        <begin position="1187"/>
        <end position="1197"/>
    </location>
</feature>
<evidence type="ECO:0000313" key="2">
    <source>
        <dbReference type="EMBL" id="EFP75230.2"/>
    </source>
</evidence>
<protein>
    <submittedName>
        <fullName evidence="2">Uncharacterized protein</fullName>
    </submittedName>
</protein>
<feature type="region of interest" description="Disordered" evidence="1">
    <location>
        <begin position="1036"/>
        <end position="1095"/>
    </location>
</feature>
<dbReference type="STRING" id="418459.E3JTF6"/>
<feature type="region of interest" description="Disordered" evidence="1">
    <location>
        <begin position="1227"/>
        <end position="1359"/>
    </location>
</feature>
<accession>E3JTF6</accession>
<evidence type="ECO:0000256" key="1">
    <source>
        <dbReference type="SAM" id="MobiDB-lite"/>
    </source>
</evidence>
<feature type="compositionally biased region" description="Polar residues" evidence="1">
    <location>
        <begin position="618"/>
        <end position="632"/>
    </location>
</feature>
<proteinExistence type="predicted"/>
<feature type="region of interest" description="Disordered" evidence="1">
    <location>
        <begin position="456"/>
        <end position="477"/>
    </location>
</feature>
<feature type="region of interest" description="Disordered" evidence="1">
    <location>
        <begin position="1"/>
        <end position="248"/>
    </location>
</feature>